<comment type="similarity">
    <text evidence="3 11">Belongs to the class-V pyridoxal-phosphate-dependent aminotransferase family. SerC subfamily.</text>
</comment>
<dbReference type="InterPro" id="IPR015424">
    <property type="entry name" value="PyrdxlP-dep_Trfase"/>
</dbReference>
<dbReference type="GO" id="GO:0030170">
    <property type="term" value="F:pyridoxal phosphate binding"/>
    <property type="evidence" value="ECO:0007669"/>
    <property type="project" value="UniProtKB-UniRule"/>
</dbReference>
<organism evidence="13">
    <name type="scientific">Flexilinea flocculi</name>
    <dbReference type="NCBI Taxonomy" id="1678840"/>
    <lineage>
        <taxon>Bacteria</taxon>
        <taxon>Bacillati</taxon>
        <taxon>Chloroflexota</taxon>
        <taxon>Anaerolineae</taxon>
        <taxon>Anaerolineales</taxon>
        <taxon>Anaerolineaceae</taxon>
        <taxon>Flexilinea</taxon>
    </lineage>
</organism>
<dbReference type="Pfam" id="PF00266">
    <property type="entry name" value="Aminotran_5"/>
    <property type="match status" value="1"/>
</dbReference>
<evidence type="ECO:0000256" key="11">
    <source>
        <dbReference type="HAMAP-Rule" id="MF_00160"/>
    </source>
</evidence>
<feature type="binding site" evidence="11">
    <location>
        <begin position="75"/>
        <end position="76"/>
    </location>
    <ligand>
        <name>pyridoxal 5'-phosphate</name>
        <dbReference type="ChEBI" id="CHEBI:597326"/>
    </ligand>
</feature>
<dbReference type="STRING" id="1678840.ATC1_131561"/>
<keyword evidence="14" id="KW-1185">Reference proteome</keyword>
<dbReference type="EMBL" id="DF968181">
    <property type="protein sequence ID" value="GAP41569.1"/>
    <property type="molecule type" value="Genomic_DNA"/>
</dbReference>
<feature type="binding site" evidence="11">
    <location>
        <begin position="231"/>
        <end position="232"/>
    </location>
    <ligand>
        <name>pyridoxal 5'-phosphate</name>
        <dbReference type="ChEBI" id="CHEBI:597326"/>
    </ligand>
</feature>
<comment type="function">
    <text evidence="1 11">Catalyzes the reversible conversion of 3-phosphohydroxypyruvate to phosphoserine and of 3-hydroxy-2-oxo-4-phosphonooxybutanoate to phosphohydroxythreonine.</text>
</comment>
<dbReference type="GO" id="GO:0006564">
    <property type="term" value="P:L-serine biosynthetic process"/>
    <property type="evidence" value="ECO:0007669"/>
    <property type="project" value="UniProtKB-UniRule"/>
</dbReference>
<feature type="domain" description="Aminotransferase class V" evidence="12">
    <location>
        <begin position="5"/>
        <end position="345"/>
    </location>
</feature>
<evidence type="ECO:0000256" key="10">
    <source>
        <dbReference type="ARBA" id="ARBA00049007"/>
    </source>
</evidence>
<dbReference type="NCBIfam" id="NF003764">
    <property type="entry name" value="PRK05355.1"/>
    <property type="match status" value="1"/>
</dbReference>
<dbReference type="FunFam" id="3.90.1150.10:FF:000006">
    <property type="entry name" value="Phosphoserine aminotransferase"/>
    <property type="match status" value="1"/>
</dbReference>
<dbReference type="Gene3D" id="3.90.1150.10">
    <property type="entry name" value="Aspartate Aminotransferase, domain 1"/>
    <property type="match status" value="1"/>
</dbReference>
<keyword evidence="8 11" id="KW-0718">Serine biosynthesis</keyword>
<evidence type="ECO:0000256" key="1">
    <source>
        <dbReference type="ARBA" id="ARBA00003483"/>
    </source>
</evidence>
<evidence type="ECO:0000313" key="14">
    <source>
        <dbReference type="Proteomes" id="UP000053370"/>
    </source>
</evidence>
<dbReference type="SUPFAM" id="SSF53383">
    <property type="entry name" value="PLP-dependent transferases"/>
    <property type="match status" value="1"/>
</dbReference>
<comment type="subcellular location">
    <subcellularLocation>
        <location evidence="11">Cytoplasm</location>
    </subcellularLocation>
</comment>
<dbReference type="RefSeq" id="WP_062283052.1">
    <property type="nucleotide sequence ID" value="NZ_DF968181.1"/>
</dbReference>
<feature type="binding site" evidence="11">
    <location>
        <position position="189"/>
    </location>
    <ligand>
        <name>pyridoxal 5'-phosphate</name>
        <dbReference type="ChEBI" id="CHEBI:597326"/>
    </ligand>
</feature>
<dbReference type="GO" id="GO:0008615">
    <property type="term" value="P:pyridoxine biosynthetic process"/>
    <property type="evidence" value="ECO:0007669"/>
    <property type="project" value="UniProtKB-UniRule"/>
</dbReference>
<dbReference type="InterPro" id="IPR015421">
    <property type="entry name" value="PyrdxlP-dep_Trfase_major"/>
</dbReference>
<dbReference type="AlphaFoldDB" id="A0A0S7BVN7"/>
<dbReference type="Gene3D" id="3.40.640.10">
    <property type="entry name" value="Type I PLP-dependent aspartate aminotransferase-like (Major domain)"/>
    <property type="match status" value="1"/>
</dbReference>
<keyword evidence="11" id="KW-0664">Pyridoxine biosynthesis</keyword>
<evidence type="ECO:0000259" key="12">
    <source>
        <dbReference type="Pfam" id="PF00266"/>
    </source>
</evidence>
<evidence type="ECO:0000256" key="2">
    <source>
        <dbReference type="ARBA" id="ARBA00005099"/>
    </source>
</evidence>
<feature type="binding site" evidence="11">
    <location>
        <position position="99"/>
    </location>
    <ligand>
        <name>pyridoxal 5'-phosphate</name>
        <dbReference type="ChEBI" id="CHEBI:597326"/>
    </ligand>
</feature>
<feature type="modified residue" description="N6-(pyridoxal phosphate)lysine" evidence="11">
    <location>
        <position position="190"/>
    </location>
</feature>
<evidence type="ECO:0000256" key="6">
    <source>
        <dbReference type="ARBA" id="ARBA00022679"/>
    </source>
</evidence>
<comment type="catalytic activity">
    <reaction evidence="9 11">
        <text>4-(phosphooxy)-L-threonine + 2-oxoglutarate = (R)-3-hydroxy-2-oxo-4-phosphooxybutanoate + L-glutamate</text>
        <dbReference type="Rhea" id="RHEA:16573"/>
        <dbReference type="ChEBI" id="CHEBI:16810"/>
        <dbReference type="ChEBI" id="CHEBI:29985"/>
        <dbReference type="ChEBI" id="CHEBI:58452"/>
        <dbReference type="ChEBI" id="CHEBI:58538"/>
        <dbReference type="EC" id="2.6.1.52"/>
    </reaction>
</comment>
<dbReference type="GO" id="GO:0005737">
    <property type="term" value="C:cytoplasm"/>
    <property type="evidence" value="ECO:0007669"/>
    <property type="project" value="UniProtKB-SubCell"/>
</dbReference>
<comment type="caution">
    <text evidence="11">Lacks conserved residue(s) required for the propagation of feature annotation.</text>
</comment>
<evidence type="ECO:0000256" key="9">
    <source>
        <dbReference type="ARBA" id="ARBA00047630"/>
    </source>
</evidence>
<dbReference type="FunFam" id="3.40.640.10:FF:000010">
    <property type="entry name" value="Phosphoserine aminotransferase"/>
    <property type="match status" value="1"/>
</dbReference>
<comment type="cofactor">
    <cofactor evidence="11">
        <name>pyridoxal 5'-phosphate</name>
        <dbReference type="ChEBI" id="CHEBI:597326"/>
    </cofactor>
    <text evidence="11">Binds 1 pyridoxal phosphate per subunit.</text>
</comment>
<accession>A0A0S7BVN7</accession>
<keyword evidence="5 11" id="KW-0028">Amino-acid biosynthesis</keyword>
<dbReference type="PIRSF" id="PIRSF000525">
    <property type="entry name" value="SerC"/>
    <property type="match status" value="1"/>
</dbReference>
<keyword evidence="7 11" id="KW-0663">Pyridoxal phosphate</keyword>
<feature type="binding site" evidence="11">
    <location>
        <position position="166"/>
    </location>
    <ligand>
        <name>pyridoxal 5'-phosphate</name>
        <dbReference type="ChEBI" id="CHEBI:597326"/>
    </ligand>
</feature>
<feature type="binding site" evidence="11">
    <location>
        <position position="147"/>
    </location>
    <ligand>
        <name>pyridoxal 5'-phosphate</name>
        <dbReference type="ChEBI" id="CHEBI:597326"/>
    </ligand>
</feature>
<dbReference type="InterPro" id="IPR022278">
    <property type="entry name" value="Pser_aminoTfrase"/>
</dbReference>
<sequence length="356" mass="39454">MKKHNFNAGPAILPDYTIEKSIEAIKDLNGSGLSLLTISHRSKDFDAIMDGAVAATKRLLDIPEGYSVIFLGGGASTQFYTIPYNFLGTKAAYLDTGTWALGGIKEAKLYGEVEVVASSKDKNYSYIPKGYKIPTDVDYFEICCNNTIEGTEIREDWDVSVPFIADMSSDIFSRPVDVSKYSLIFAGAQKNFAPAGVTMVIIKDAFLEKVVRPVPTMADYRVHVSKNSMFNTPPVFPIFAALKTMEWIEMSGGVKEMEKRAIDRSEKVYAELERNKFFVPTVEDPADRSRMNITFLLKPEYAELETAFLDLAKARGLVGIKGHRSVGGFRASCYNALPMESVDALVATLQEFEKSN</sequence>
<dbReference type="Proteomes" id="UP000053370">
    <property type="component" value="Unassembled WGS sequence"/>
</dbReference>
<dbReference type="OrthoDB" id="9809412at2"/>
<evidence type="ECO:0000256" key="3">
    <source>
        <dbReference type="ARBA" id="ARBA00006904"/>
    </source>
</evidence>
<dbReference type="UniPathway" id="UPA00244">
    <property type="reaction ID" value="UER00311"/>
</dbReference>
<reference evidence="13" key="1">
    <citation type="journal article" date="2015" name="Genome Announc.">
        <title>Draft Genome Sequence of Anaerolineae Strain TC1, a Novel Isolate from a Methanogenic Wastewater Treatment System.</title>
        <authorList>
            <person name="Matsuura N."/>
            <person name="Tourlousse D.M."/>
            <person name="Sun L."/>
            <person name="Toyonaga M."/>
            <person name="Kuroda K."/>
            <person name="Ohashi A."/>
            <person name="Cruz R."/>
            <person name="Yamaguchi T."/>
            <person name="Sekiguchi Y."/>
        </authorList>
    </citation>
    <scope>NUCLEOTIDE SEQUENCE [LARGE SCALE GENOMIC DNA]</scope>
    <source>
        <strain evidence="13">TC1</strain>
    </source>
</reference>
<evidence type="ECO:0000256" key="7">
    <source>
        <dbReference type="ARBA" id="ARBA00022898"/>
    </source>
</evidence>
<dbReference type="PANTHER" id="PTHR43247:SF1">
    <property type="entry name" value="PHOSPHOSERINE AMINOTRANSFERASE"/>
    <property type="match status" value="1"/>
</dbReference>
<dbReference type="HAMAP" id="MF_00160">
    <property type="entry name" value="SerC_aminotrans_5"/>
    <property type="match status" value="1"/>
</dbReference>
<keyword evidence="6 11" id="KW-0808">Transferase</keyword>
<evidence type="ECO:0000256" key="4">
    <source>
        <dbReference type="ARBA" id="ARBA00022576"/>
    </source>
</evidence>
<dbReference type="UniPathway" id="UPA00135">
    <property type="reaction ID" value="UER00197"/>
</dbReference>
<comment type="pathway">
    <text evidence="11">Cofactor biosynthesis; pyridoxine 5'-phosphate biosynthesis; pyridoxine 5'-phosphate from D-erythrose 4-phosphate: step 3/5.</text>
</comment>
<dbReference type="PANTHER" id="PTHR43247">
    <property type="entry name" value="PHOSPHOSERINE AMINOTRANSFERASE"/>
    <property type="match status" value="1"/>
</dbReference>
<feature type="binding site" evidence="11">
    <location>
        <position position="41"/>
    </location>
    <ligand>
        <name>L-glutamate</name>
        <dbReference type="ChEBI" id="CHEBI:29985"/>
    </ligand>
</feature>
<evidence type="ECO:0000256" key="8">
    <source>
        <dbReference type="ARBA" id="ARBA00023299"/>
    </source>
</evidence>
<protein>
    <recommendedName>
        <fullName evidence="11">Phosphoserine aminotransferase</fullName>
        <ecNumber evidence="11">2.6.1.52</ecNumber>
    </recommendedName>
    <alternativeName>
        <fullName evidence="11">Phosphohydroxythreonine aminotransferase</fullName>
        <shortName evidence="11">PSAT</shortName>
    </alternativeName>
</protein>
<dbReference type="GO" id="GO:0004648">
    <property type="term" value="F:O-phospho-L-serine:2-oxoglutarate aminotransferase activity"/>
    <property type="evidence" value="ECO:0007669"/>
    <property type="project" value="UniProtKB-UniRule"/>
</dbReference>
<evidence type="ECO:0000256" key="5">
    <source>
        <dbReference type="ARBA" id="ARBA00022605"/>
    </source>
</evidence>
<comment type="subunit">
    <text evidence="11">Homodimer.</text>
</comment>
<keyword evidence="11" id="KW-0963">Cytoplasm</keyword>
<comment type="catalytic activity">
    <reaction evidence="10 11">
        <text>O-phospho-L-serine + 2-oxoglutarate = 3-phosphooxypyruvate + L-glutamate</text>
        <dbReference type="Rhea" id="RHEA:14329"/>
        <dbReference type="ChEBI" id="CHEBI:16810"/>
        <dbReference type="ChEBI" id="CHEBI:18110"/>
        <dbReference type="ChEBI" id="CHEBI:29985"/>
        <dbReference type="ChEBI" id="CHEBI:57524"/>
        <dbReference type="EC" id="2.6.1.52"/>
    </reaction>
</comment>
<dbReference type="InterPro" id="IPR015422">
    <property type="entry name" value="PyrdxlP-dep_Trfase_small"/>
</dbReference>
<dbReference type="PATRIC" id="fig|1678840.3.peg.3049"/>
<evidence type="ECO:0000313" key="13">
    <source>
        <dbReference type="EMBL" id="GAP41569.1"/>
    </source>
</evidence>
<proteinExistence type="inferred from homology"/>
<gene>
    <name evidence="11" type="primary">serC</name>
    <name evidence="13" type="ORF">ATC1_131561</name>
</gene>
<comment type="pathway">
    <text evidence="2 11">Amino-acid biosynthesis; L-serine biosynthesis; L-serine from 3-phospho-D-glycerate: step 2/3.</text>
</comment>
<dbReference type="EC" id="2.6.1.52" evidence="11"/>
<name>A0A0S7BVN7_9CHLR</name>
<keyword evidence="4 11" id="KW-0032">Aminotransferase</keyword>
<dbReference type="InterPro" id="IPR000192">
    <property type="entry name" value="Aminotrans_V_dom"/>
</dbReference>